<name>A0ABP7CAH5_9ACTN</name>
<proteinExistence type="inferred from homology"/>
<keyword evidence="3" id="KW-1133">Transmembrane helix</keyword>
<accession>A0ABP7CAH5</accession>
<dbReference type="InterPro" id="IPR037185">
    <property type="entry name" value="EmrE-like"/>
</dbReference>
<reference evidence="6" key="1">
    <citation type="journal article" date="2019" name="Int. J. Syst. Evol. Microbiol.">
        <title>The Global Catalogue of Microorganisms (GCM) 10K type strain sequencing project: providing services to taxonomists for standard genome sequencing and annotation.</title>
        <authorList>
            <consortium name="The Broad Institute Genomics Platform"/>
            <consortium name="The Broad Institute Genome Sequencing Center for Infectious Disease"/>
            <person name="Wu L."/>
            <person name="Ma J."/>
        </authorList>
    </citation>
    <scope>NUCLEOTIDE SEQUENCE [LARGE SCALE GENOMIC DNA]</scope>
    <source>
        <strain evidence="6">JCM 16904</strain>
    </source>
</reference>
<dbReference type="InterPro" id="IPR000620">
    <property type="entry name" value="EamA_dom"/>
</dbReference>
<feature type="transmembrane region" description="Helical" evidence="3">
    <location>
        <begin position="149"/>
        <end position="167"/>
    </location>
</feature>
<feature type="domain" description="EamA" evidence="4">
    <location>
        <begin position="4"/>
        <end position="138"/>
    </location>
</feature>
<evidence type="ECO:0000256" key="2">
    <source>
        <dbReference type="SAM" id="MobiDB-lite"/>
    </source>
</evidence>
<gene>
    <name evidence="5" type="ORF">GCM10022224_054020</name>
</gene>
<dbReference type="PANTHER" id="PTHR22911">
    <property type="entry name" value="ACYL-MALONYL CONDENSING ENZYME-RELATED"/>
    <property type="match status" value="1"/>
</dbReference>
<dbReference type="RefSeq" id="WP_344883857.1">
    <property type="nucleotide sequence ID" value="NZ_BAAAZP010000099.1"/>
</dbReference>
<sequence>MRHAGLALAFVSSCCFAFSGPMAKYLIAAGLAPIEAVWTRMAGAGLLLVAVLAVVRPRALRIPRSRLPFVGLYAIMAVAGVQALYFAAITRLPVGIALLLEFMAPVMVVAWVRVVRRIRLARAAYVGAVVAVVGLGIVVEAWQGLRLDALGLLLGLLAGACCAGYFLMNDSFGDEIDPLGLIAWGMTGAAVVLVPLARPWDIPWEAFTVSATPGDGPGLPVLAAYLWMVLVATVVAYILGVNAVRRLSAAVGATVASLEVIGGAIVAWALLGEQLGVFQVVGGLIVLLGALLAQTATASRTVTEGRTTAAAGTRPEAASDLGPDQEPGLEPGLEVVPDPGAGTVSARG</sequence>
<feature type="transmembrane region" description="Helical" evidence="3">
    <location>
        <begin position="247"/>
        <end position="271"/>
    </location>
</feature>
<protein>
    <submittedName>
        <fullName evidence="5">EamA family transporter</fullName>
    </submittedName>
</protein>
<dbReference type="SUPFAM" id="SSF103481">
    <property type="entry name" value="Multidrug resistance efflux transporter EmrE"/>
    <property type="match status" value="2"/>
</dbReference>
<dbReference type="PANTHER" id="PTHR22911:SF79">
    <property type="entry name" value="MOBA-LIKE NTP TRANSFERASE DOMAIN-CONTAINING PROTEIN"/>
    <property type="match status" value="1"/>
</dbReference>
<dbReference type="Pfam" id="PF00892">
    <property type="entry name" value="EamA"/>
    <property type="match status" value="2"/>
</dbReference>
<feature type="transmembrane region" description="Helical" evidence="3">
    <location>
        <begin position="124"/>
        <end position="143"/>
    </location>
</feature>
<keyword evidence="6" id="KW-1185">Reference proteome</keyword>
<feature type="region of interest" description="Disordered" evidence="2">
    <location>
        <begin position="302"/>
        <end position="348"/>
    </location>
</feature>
<organism evidence="5 6">
    <name type="scientific">Nonomuraea antimicrobica</name>
    <dbReference type="NCBI Taxonomy" id="561173"/>
    <lineage>
        <taxon>Bacteria</taxon>
        <taxon>Bacillati</taxon>
        <taxon>Actinomycetota</taxon>
        <taxon>Actinomycetes</taxon>
        <taxon>Streptosporangiales</taxon>
        <taxon>Streptosporangiaceae</taxon>
        <taxon>Nonomuraea</taxon>
    </lineage>
</organism>
<feature type="transmembrane region" description="Helical" evidence="3">
    <location>
        <begin position="179"/>
        <end position="198"/>
    </location>
</feature>
<feature type="transmembrane region" description="Helical" evidence="3">
    <location>
        <begin position="67"/>
        <end position="88"/>
    </location>
</feature>
<feature type="domain" description="EamA" evidence="4">
    <location>
        <begin position="150"/>
        <end position="292"/>
    </location>
</feature>
<comment type="caution">
    <text evidence="5">The sequence shown here is derived from an EMBL/GenBank/DDBJ whole genome shotgun (WGS) entry which is preliminary data.</text>
</comment>
<feature type="compositionally biased region" description="Low complexity" evidence="2">
    <location>
        <begin position="302"/>
        <end position="318"/>
    </location>
</feature>
<dbReference type="Proteomes" id="UP001500902">
    <property type="component" value="Unassembled WGS sequence"/>
</dbReference>
<comment type="similarity">
    <text evidence="1">Belongs to the EamA transporter family.</text>
</comment>
<feature type="transmembrane region" description="Helical" evidence="3">
    <location>
        <begin position="94"/>
        <end position="112"/>
    </location>
</feature>
<evidence type="ECO:0000259" key="4">
    <source>
        <dbReference type="Pfam" id="PF00892"/>
    </source>
</evidence>
<evidence type="ECO:0000256" key="1">
    <source>
        <dbReference type="ARBA" id="ARBA00007362"/>
    </source>
</evidence>
<evidence type="ECO:0000313" key="5">
    <source>
        <dbReference type="EMBL" id="GAA3682764.1"/>
    </source>
</evidence>
<feature type="transmembrane region" description="Helical" evidence="3">
    <location>
        <begin position="218"/>
        <end position="240"/>
    </location>
</feature>
<evidence type="ECO:0000256" key="3">
    <source>
        <dbReference type="SAM" id="Phobius"/>
    </source>
</evidence>
<dbReference type="EMBL" id="BAAAZP010000099">
    <property type="protein sequence ID" value="GAA3682764.1"/>
    <property type="molecule type" value="Genomic_DNA"/>
</dbReference>
<evidence type="ECO:0000313" key="6">
    <source>
        <dbReference type="Proteomes" id="UP001500902"/>
    </source>
</evidence>
<feature type="transmembrane region" description="Helical" evidence="3">
    <location>
        <begin position="277"/>
        <end position="296"/>
    </location>
</feature>
<feature type="transmembrane region" description="Helical" evidence="3">
    <location>
        <begin position="38"/>
        <end position="55"/>
    </location>
</feature>
<keyword evidence="3" id="KW-0812">Transmembrane</keyword>
<keyword evidence="3" id="KW-0472">Membrane</keyword>